<evidence type="ECO:0000313" key="12">
    <source>
        <dbReference type="Proteomes" id="UP000555546"/>
    </source>
</evidence>
<dbReference type="FunFam" id="3.40.50.1970:FF:000003">
    <property type="entry name" value="Alcohol dehydrogenase, iron-containing"/>
    <property type="match status" value="1"/>
</dbReference>
<sequence>MTTLTAKWNFPTTVLFGPGRIKELPAVLKAAGIQNPLFVTDPGLAKLPVVASTLAILNEAGVKYAVFSDVKPNPVESNLYAGVKVFKDGGHDGVIAFGGGSALDLGKLIAFQAGQTRPIWDFEDIGDWWTRADSAAIAPIIAVPTTAGTGSEVGRAGVLTNETTHTKKVIFHPKMLPVTVIADPELSTGMPPFITAGTGMDALAHCLEAYCAPGFHPMADGIAVEGIRLVFENLPKAYADGQNIEARANMMAAAAMGATAFQKGLGAIHSLSHPIGALYDTHHGMTNAVFMPYVLHQNRVAIERRIERLADYLGIKGGFNGFVEAVMKLRAELGVPDTLPEFIKGLDMDDTRKELIAEMAIIDPTAGGNPVELTKERALKLLNAAIEGKV</sequence>
<accession>A0A7W9AUF7</accession>
<comment type="caution">
    <text evidence="11">The sequence shown here is derived from an EMBL/GenBank/DDBJ whole genome shotgun (WGS) entry which is preliminary data.</text>
</comment>
<dbReference type="CDD" id="cd14861">
    <property type="entry name" value="Fe-ADH-like"/>
    <property type="match status" value="1"/>
</dbReference>
<feature type="domain" description="Alcohol dehydrogenase iron-type/glycerol dehydrogenase GldA" evidence="9">
    <location>
        <begin position="11"/>
        <end position="184"/>
    </location>
</feature>
<comment type="similarity">
    <text evidence="2">Belongs to the iron-containing alcohol dehydrogenase family.</text>
</comment>
<keyword evidence="4" id="KW-0520">NAD</keyword>
<dbReference type="SUPFAM" id="SSF56796">
    <property type="entry name" value="Dehydroquinate synthase-like"/>
    <property type="match status" value="1"/>
</dbReference>
<evidence type="ECO:0000256" key="6">
    <source>
        <dbReference type="ARBA" id="ARBA00049243"/>
    </source>
</evidence>
<dbReference type="FunFam" id="1.20.1090.10:FF:000001">
    <property type="entry name" value="Aldehyde-alcohol dehydrogenase"/>
    <property type="match status" value="1"/>
</dbReference>
<dbReference type="AlphaFoldDB" id="A0A7W9AUF7"/>
<keyword evidence="12" id="KW-1185">Reference proteome</keyword>
<dbReference type="PANTHER" id="PTHR11496">
    <property type="entry name" value="ALCOHOL DEHYDROGENASE"/>
    <property type="match status" value="1"/>
</dbReference>
<dbReference type="GO" id="GO:0004022">
    <property type="term" value="F:alcohol dehydrogenase (NAD+) activity"/>
    <property type="evidence" value="ECO:0007669"/>
    <property type="project" value="UniProtKB-EC"/>
</dbReference>
<comment type="catalytic activity">
    <reaction evidence="6">
        <text>a primary alcohol + NAD(+) = an aldehyde + NADH + H(+)</text>
        <dbReference type="Rhea" id="RHEA:10736"/>
        <dbReference type="ChEBI" id="CHEBI:15378"/>
        <dbReference type="ChEBI" id="CHEBI:15734"/>
        <dbReference type="ChEBI" id="CHEBI:17478"/>
        <dbReference type="ChEBI" id="CHEBI:57540"/>
        <dbReference type="ChEBI" id="CHEBI:57945"/>
        <dbReference type="EC" id="1.1.1.1"/>
    </reaction>
</comment>
<dbReference type="InterPro" id="IPR001670">
    <property type="entry name" value="ADH_Fe/GldA"/>
</dbReference>
<evidence type="ECO:0000259" key="9">
    <source>
        <dbReference type="Pfam" id="PF00465"/>
    </source>
</evidence>
<dbReference type="PROSITE" id="PS00913">
    <property type="entry name" value="ADH_IRON_1"/>
    <property type="match status" value="1"/>
</dbReference>
<dbReference type="GO" id="GO:0046872">
    <property type="term" value="F:metal ion binding"/>
    <property type="evidence" value="ECO:0007669"/>
    <property type="project" value="InterPro"/>
</dbReference>
<feature type="domain" description="Fe-containing alcohol dehydrogenase-like C-terminal" evidence="10">
    <location>
        <begin position="195"/>
        <end position="385"/>
    </location>
</feature>
<evidence type="ECO:0000259" key="10">
    <source>
        <dbReference type="Pfam" id="PF25137"/>
    </source>
</evidence>
<evidence type="ECO:0000256" key="5">
    <source>
        <dbReference type="ARBA" id="ARBA00049164"/>
    </source>
</evidence>
<dbReference type="InterPro" id="IPR039697">
    <property type="entry name" value="Alcohol_dehydrogenase_Fe"/>
</dbReference>
<dbReference type="PROSITE" id="PS00060">
    <property type="entry name" value="ADH_IRON_2"/>
    <property type="match status" value="1"/>
</dbReference>
<dbReference type="Gene3D" id="3.40.50.1970">
    <property type="match status" value="1"/>
</dbReference>
<dbReference type="InterPro" id="IPR056798">
    <property type="entry name" value="ADH_Fe_C"/>
</dbReference>
<gene>
    <name evidence="11" type="ORF">FHS76_000661</name>
</gene>
<evidence type="ECO:0000256" key="8">
    <source>
        <dbReference type="ARBA" id="ARBA00076680"/>
    </source>
</evidence>
<evidence type="ECO:0000256" key="2">
    <source>
        <dbReference type="ARBA" id="ARBA00007358"/>
    </source>
</evidence>
<dbReference type="Proteomes" id="UP000555546">
    <property type="component" value="Unassembled WGS sequence"/>
</dbReference>
<comment type="cofactor">
    <cofactor evidence="1">
        <name>Fe cation</name>
        <dbReference type="ChEBI" id="CHEBI:24875"/>
    </cofactor>
</comment>
<dbReference type="PANTHER" id="PTHR11496:SF102">
    <property type="entry name" value="ALCOHOL DEHYDROGENASE 4"/>
    <property type="match status" value="1"/>
</dbReference>
<comment type="catalytic activity">
    <reaction evidence="5">
        <text>a secondary alcohol + NAD(+) = a ketone + NADH + H(+)</text>
        <dbReference type="Rhea" id="RHEA:10740"/>
        <dbReference type="ChEBI" id="CHEBI:15378"/>
        <dbReference type="ChEBI" id="CHEBI:17087"/>
        <dbReference type="ChEBI" id="CHEBI:35681"/>
        <dbReference type="ChEBI" id="CHEBI:57540"/>
        <dbReference type="ChEBI" id="CHEBI:57945"/>
        <dbReference type="EC" id="1.1.1.1"/>
    </reaction>
</comment>
<dbReference type="Pfam" id="PF00465">
    <property type="entry name" value="Fe-ADH"/>
    <property type="match status" value="1"/>
</dbReference>
<dbReference type="EMBL" id="JACIJG010000002">
    <property type="protein sequence ID" value="MBB5700818.1"/>
    <property type="molecule type" value="Genomic_DNA"/>
</dbReference>
<evidence type="ECO:0000313" key="11">
    <source>
        <dbReference type="EMBL" id="MBB5700818.1"/>
    </source>
</evidence>
<evidence type="ECO:0000256" key="3">
    <source>
        <dbReference type="ARBA" id="ARBA00023002"/>
    </source>
</evidence>
<protein>
    <recommendedName>
        <fullName evidence="7">Alcohol dehydrogenase 2</fullName>
    </recommendedName>
    <alternativeName>
        <fullName evidence="8">Alcohol dehydrogenase II</fullName>
    </alternativeName>
</protein>
<dbReference type="RefSeq" id="WP_183647989.1">
    <property type="nucleotide sequence ID" value="NZ_JACIJG010000002.1"/>
</dbReference>
<proteinExistence type="inferred from homology"/>
<evidence type="ECO:0000256" key="4">
    <source>
        <dbReference type="ARBA" id="ARBA00023027"/>
    </source>
</evidence>
<dbReference type="Gene3D" id="1.20.1090.10">
    <property type="entry name" value="Dehydroquinate synthase-like - alpha domain"/>
    <property type="match status" value="1"/>
</dbReference>
<name>A0A7W9AUF7_9HYPH</name>
<organism evidence="11 12">
    <name type="scientific">Brucella daejeonensis</name>
    <dbReference type="NCBI Taxonomy" id="659015"/>
    <lineage>
        <taxon>Bacteria</taxon>
        <taxon>Pseudomonadati</taxon>
        <taxon>Pseudomonadota</taxon>
        <taxon>Alphaproteobacteria</taxon>
        <taxon>Hyphomicrobiales</taxon>
        <taxon>Brucellaceae</taxon>
        <taxon>Brucella/Ochrobactrum group</taxon>
        <taxon>Brucella</taxon>
    </lineage>
</organism>
<dbReference type="InterPro" id="IPR018211">
    <property type="entry name" value="ADH_Fe_CS"/>
</dbReference>
<evidence type="ECO:0000256" key="7">
    <source>
        <dbReference type="ARBA" id="ARBA00074848"/>
    </source>
</evidence>
<evidence type="ECO:0000256" key="1">
    <source>
        <dbReference type="ARBA" id="ARBA00001962"/>
    </source>
</evidence>
<dbReference type="Pfam" id="PF25137">
    <property type="entry name" value="ADH_Fe_C"/>
    <property type="match status" value="1"/>
</dbReference>
<reference evidence="11 12" key="1">
    <citation type="submission" date="2020-08" db="EMBL/GenBank/DDBJ databases">
        <title>Genomic Encyclopedia of Type Strains, Phase IV (KMG-IV): sequencing the most valuable type-strain genomes for metagenomic binning, comparative biology and taxonomic classification.</title>
        <authorList>
            <person name="Goeker M."/>
        </authorList>
    </citation>
    <scope>NUCLEOTIDE SEQUENCE [LARGE SCALE GENOMIC DNA]</scope>
    <source>
        <strain evidence="11 12">DSM 26944</strain>
    </source>
</reference>
<keyword evidence="3 11" id="KW-0560">Oxidoreductase</keyword>